<evidence type="ECO:0000313" key="2">
    <source>
        <dbReference type="EMBL" id="QDS97602.1"/>
    </source>
</evidence>
<gene>
    <name evidence="2" type="primary">nadD_1</name>
    <name evidence="2" type="ORF">HG15A2_08650</name>
</gene>
<proteinExistence type="predicted"/>
<dbReference type="PANTHER" id="PTHR31285">
    <property type="entry name" value="NICOTINAMIDE MONONUCLEOTIDE ADENYLYLTRANSFERASE"/>
    <property type="match status" value="1"/>
</dbReference>
<feature type="domain" description="Cytidyltransferase-like" evidence="1">
    <location>
        <begin position="226"/>
        <end position="389"/>
    </location>
</feature>
<dbReference type="InterPro" id="IPR014729">
    <property type="entry name" value="Rossmann-like_a/b/a_fold"/>
</dbReference>
<dbReference type="GO" id="GO:0004515">
    <property type="term" value="F:nicotinate-nucleotide adenylyltransferase activity"/>
    <property type="evidence" value="ECO:0007669"/>
    <property type="project" value="UniProtKB-EC"/>
</dbReference>
<dbReference type="GO" id="GO:0005737">
    <property type="term" value="C:cytoplasm"/>
    <property type="evidence" value="ECO:0007669"/>
    <property type="project" value="TreeGrafter"/>
</dbReference>
<reference evidence="2 3" key="1">
    <citation type="submission" date="2019-02" db="EMBL/GenBank/DDBJ databases">
        <title>Deep-cultivation of Planctomycetes and their phenomic and genomic characterization uncovers novel biology.</title>
        <authorList>
            <person name="Wiegand S."/>
            <person name="Jogler M."/>
            <person name="Boedeker C."/>
            <person name="Pinto D."/>
            <person name="Vollmers J."/>
            <person name="Rivas-Marin E."/>
            <person name="Kohn T."/>
            <person name="Peeters S.H."/>
            <person name="Heuer A."/>
            <person name="Rast P."/>
            <person name="Oberbeckmann S."/>
            <person name="Bunk B."/>
            <person name="Jeske O."/>
            <person name="Meyerdierks A."/>
            <person name="Storesund J.E."/>
            <person name="Kallscheuer N."/>
            <person name="Luecker S."/>
            <person name="Lage O.M."/>
            <person name="Pohl T."/>
            <person name="Merkel B.J."/>
            <person name="Hornburger P."/>
            <person name="Mueller R.-W."/>
            <person name="Bruemmer F."/>
            <person name="Labrenz M."/>
            <person name="Spormann A.M."/>
            <person name="Op den Camp H."/>
            <person name="Overmann J."/>
            <person name="Amann R."/>
            <person name="Jetten M.S.M."/>
            <person name="Mascher T."/>
            <person name="Medema M.H."/>
            <person name="Devos D.P."/>
            <person name="Kaster A.-K."/>
            <person name="Ovreas L."/>
            <person name="Rohde M."/>
            <person name="Galperin M.Y."/>
            <person name="Jogler C."/>
        </authorList>
    </citation>
    <scope>NUCLEOTIDE SEQUENCE [LARGE SCALE GENOMIC DNA]</scope>
    <source>
        <strain evidence="2 3">HG15A2</strain>
    </source>
</reference>
<dbReference type="Proteomes" id="UP000319852">
    <property type="component" value="Chromosome"/>
</dbReference>
<accession>A0A517MRU0</accession>
<organism evidence="2 3">
    <name type="scientific">Adhaeretor mobilis</name>
    <dbReference type="NCBI Taxonomy" id="1930276"/>
    <lineage>
        <taxon>Bacteria</taxon>
        <taxon>Pseudomonadati</taxon>
        <taxon>Planctomycetota</taxon>
        <taxon>Planctomycetia</taxon>
        <taxon>Pirellulales</taxon>
        <taxon>Lacipirellulaceae</taxon>
        <taxon>Adhaeretor</taxon>
    </lineage>
</organism>
<evidence type="ECO:0000313" key="3">
    <source>
        <dbReference type="Proteomes" id="UP000319852"/>
    </source>
</evidence>
<dbReference type="GO" id="GO:0000309">
    <property type="term" value="F:nicotinamide-nucleotide adenylyltransferase activity"/>
    <property type="evidence" value="ECO:0007669"/>
    <property type="project" value="TreeGrafter"/>
</dbReference>
<sequence>MEPTKPLDELWQPVVEAIHASKFQTVLAATGGSGALAALVKTPGASRTVLEAVVPYSHNSLCQWIGGTPDQACSEATARAMAMAAWMRARELAPEADPLKLLGLGCTASLATNRPKRGAHRVHVAVQSGAFTRTFHLELSSSRQRVEEETLAASLVISVLAEACEASHADLDEAMESSMGIGERISPKEQVATRRWSELILEDCQEMAVRAPEMDPDRIPSWPKLVFPGSFNPLHSGHLRMAEVAERKLGEPLAWELAINNVDKPPLDCLTHAERIAAIHAVDRDRFVKVSTLPTFVEKAEFNEEVCFVVGVDTLLRIADPNYYASEAATEEAIAMIEAAGCRFLVFGRVIDGKFQTLSDLTLPPTLLELCDEVTAEEFREDISSSELRS</sequence>
<dbReference type="EC" id="2.7.7.18" evidence="2"/>
<protein>
    <submittedName>
        <fullName evidence="2">Nicotinate-nucleotide adenylyltransferase</fullName>
        <ecNumber evidence="2">2.7.7.18</ecNumber>
    </submittedName>
</protein>
<dbReference type="Pfam" id="PF01467">
    <property type="entry name" value="CTP_transf_like"/>
    <property type="match status" value="1"/>
</dbReference>
<dbReference type="KEGG" id="amob:HG15A2_08650"/>
<evidence type="ECO:0000259" key="1">
    <source>
        <dbReference type="Pfam" id="PF01467"/>
    </source>
</evidence>
<dbReference type="EMBL" id="CP036263">
    <property type="protein sequence ID" value="QDS97602.1"/>
    <property type="molecule type" value="Genomic_DNA"/>
</dbReference>
<dbReference type="InterPro" id="IPR004821">
    <property type="entry name" value="Cyt_trans-like"/>
</dbReference>
<dbReference type="Gene3D" id="3.90.950.20">
    <property type="entry name" value="CinA-like"/>
    <property type="match status" value="1"/>
</dbReference>
<dbReference type="PANTHER" id="PTHR31285:SF0">
    <property type="entry name" value="NICOTINAMIDE MONONUCLEOTIDE ADENYLYLTRANSFERASE"/>
    <property type="match status" value="1"/>
</dbReference>
<dbReference type="GO" id="GO:0016887">
    <property type="term" value="F:ATP hydrolysis activity"/>
    <property type="evidence" value="ECO:0007669"/>
    <property type="project" value="TreeGrafter"/>
</dbReference>
<keyword evidence="2" id="KW-0548">Nucleotidyltransferase</keyword>
<dbReference type="SUPFAM" id="SSF52374">
    <property type="entry name" value="Nucleotidylyl transferase"/>
    <property type="match status" value="1"/>
</dbReference>
<dbReference type="OrthoDB" id="156876at2"/>
<name>A0A517MRU0_9BACT</name>
<dbReference type="SUPFAM" id="SSF142433">
    <property type="entry name" value="CinA-like"/>
    <property type="match status" value="1"/>
</dbReference>
<dbReference type="InterPro" id="IPR036653">
    <property type="entry name" value="CinA-like_C"/>
</dbReference>
<keyword evidence="3" id="KW-1185">Reference proteome</keyword>
<dbReference type="AlphaFoldDB" id="A0A517MRU0"/>
<keyword evidence="2" id="KW-0808">Transferase</keyword>
<dbReference type="Gene3D" id="3.40.50.620">
    <property type="entry name" value="HUPs"/>
    <property type="match status" value="1"/>
</dbReference>
<dbReference type="RefSeq" id="WP_145058111.1">
    <property type="nucleotide sequence ID" value="NZ_CP036263.1"/>
</dbReference>